<protein>
    <submittedName>
        <fullName evidence="1">Integrase catalytic domain-containing protein</fullName>
    </submittedName>
</protein>
<organism evidence="1 2">
    <name type="scientific">Nephila pilipes</name>
    <name type="common">Giant wood spider</name>
    <name type="synonym">Nephila maculata</name>
    <dbReference type="NCBI Taxonomy" id="299642"/>
    <lineage>
        <taxon>Eukaryota</taxon>
        <taxon>Metazoa</taxon>
        <taxon>Ecdysozoa</taxon>
        <taxon>Arthropoda</taxon>
        <taxon>Chelicerata</taxon>
        <taxon>Arachnida</taxon>
        <taxon>Araneae</taxon>
        <taxon>Araneomorphae</taxon>
        <taxon>Entelegynae</taxon>
        <taxon>Araneoidea</taxon>
        <taxon>Nephilidae</taxon>
        <taxon>Nephila</taxon>
    </lineage>
</organism>
<name>A0A8X6UME7_NEPPI</name>
<dbReference type="Proteomes" id="UP000887013">
    <property type="component" value="Unassembled WGS sequence"/>
</dbReference>
<dbReference type="AlphaFoldDB" id="A0A8X6UME7"/>
<keyword evidence="2" id="KW-1185">Reference proteome</keyword>
<evidence type="ECO:0000313" key="2">
    <source>
        <dbReference type="Proteomes" id="UP000887013"/>
    </source>
</evidence>
<sequence>MSLEELSTVLTEIESVIDNRPNTYDSHELGESRALTSSHFLLLSHRDGGILPQHFLNLIVSTSNRVTLS</sequence>
<reference evidence="1" key="1">
    <citation type="submission" date="2020-08" db="EMBL/GenBank/DDBJ databases">
        <title>Multicomponent nature underlies the extraordinary mechanical properties of spider dragline silk.</title>
        <authorList>
            <person name="Kono N."/>
            <person name="Nakamura H."/>
            <person name="Mori M."/>
            <person name="Yoshida Y."/>
            <person name="Ohtoshi R."/>
            <person name="Malay A.D."/>
            <person name="Moran D.A.P."/>
            <person name="Tomita M."/>
            <person name="Numata K."/>
            <person name="Arakawa K."/>
        </authorList>
    </citation>
    <scope>NUCLEOTIDE SEQUENCE</scope>
</reference>
<evidence type="ECO:0000313" key="1">
    <source>
        <dbReference type="EMBL" id="GFU54717.1"/>
    </source>
</evidence>
<dbReference type="EMBL" id="BMAW01039149">
    <property type="protein sequence ID" value="GFU54717.1"/>
    <property type="molecule type" value="Genomic_DNA"/>
</dbReference>
<accession>A0A8X6UME7</accession>
<gene>
    <name evidence="1" type="primary">AVEN_225547_1</name>
    <name evidence="1" type="ORF">NPIL_580431</name>
</gene>
<feature type="non-terminal residue" evidence="1">
    <location>
        <position position="69"/>
    </location>
</feature>
<proteinExistence type="predicted"/>
<comment type="caution">
    <text evidence="1">The sequence shown here is derived from an EMBL/GenBank/DDBJ whole genome shotgun (WGS) entry which is preliminary data.</text>
</comment>